<dbReference type="Proteomes" id="UP000075840">
    <property type="component" value="Unassembled WGS sequence"/>
</dbReference>
<keyword evidence="2" id="KW-0217">Developmental protein</keyword>
<evidence type="ECO:0000256" key="12">
    <source>
        <dbReference type="ARBA" id="ARBA00080128"/>
    </source>
</evidence>
<keyword evidence="3" id="KW-0479">Metal-binding</keyword>
<evidence type="ECO:0000256" key="3">
    <source>
        <dbReference type="ARBA" id="ARBA00022723"/>
    </source>
</evidence>
<reference evidence="15" key="1">
    <citation type="submission" date="2022-08" db="UniProtKB">
        <authorList>
            <consortium name="EnsemblMetazoa"/>
        </authorList>
    </citation>
    <scope>IDENTIFICATION</scope>
    <source>
        <strain evidence="15">Dongola</strain>
    </source>
</reference>
<evidence type="ECO:0000256" key="8">
    <source>
        <dbReference type="ARBA" id="ARBA00023242"/>
    </source>
</evidence>
<evidence type="ECO:0000313" key="15">
    <source>
        <dbReference type="EnsemblMetazoa" id="AARA008476-PA"/>
    </source>
</evidence>
<feature type="compositionally biased region" description="Basic and acidic residues" evidence="13">
    <location>
        <begin position="805"/>
        <end position="817"/>
    </location>
</feature>
<feature type="region of interest" description="Disordered" evidence="13">
    <location>
        <begin position="408"/>
        <end position="444"/>
    </location>
</feature>
<feature type="compositionally biased region" description="Gly residues" evidence="13">
    <location>
        <begin position="819"/>
        <end position="831"/>
    </location>
</feature>
<dbReference type="GO" id="GO:0045944">
    <property type="term" value="P:positive regulation of transcription by RNA polymerase II"/>
    <property type="evidence" value="ECO:0007669"/>
    <property type="project" value="TreeGrafter"/>
</dbReference>
<feature type="compositionally biased region" description="Basic and acidic residues" evidence="13">
    <location>
        <begin position="251"/>
        <end position="269"/>
    </location>
</feature>
<keyword evidence="6" id="KW-0221">Differentiation</keyword>
<comment type="subunit">
    <text evidence="10">Interacts with hda-1, let-418, lin-1, mog-1, mog-4, mog-5, mog-6, pie-1 and unc-98.</text>
</comment>
<comment type="subcellular location">
    <subcellularLocation>
        <location evidence="1">Nucleus</location>
    </subcellularLocation>
</comment>
<evidence type="ECO:0000259" key="14">
    <source>
        <dbReference type="PROSITE" id="PS00028"/>
    </source>
</evidence>
<feature type="region of interest" description="Disordered" evidence="13">
    <location>
        <begin position="703"/>
        <end position="732"/>
    </location>
</feature>
<proteinExistence type="predicted"/>
<evidence type="ECO:0000256" key="13">
    <source>
        <dbReference type="SAM" id="MobiDB-lite"/>
    </source>
</evidence>
<feature type="compositionally biased region" description="Low complexity" evidence="13">
    <location>
        <begin position="1"/>
        <end position="12"/>
    </location>
</feature>
<feature type="compositionally biased region" description="Acidic residues" evidence="13">
    <location>
        <begin position="162"/>
        <end position="177"/>
    </location>
</feature>
<feature type="region of interest" description="Disordered" evidence="13">
    <location>
        <begin position="1429"/>
        <end position="1475"/>
    </location>
</feature>
<feature type="region of interest" description="Disordered" evidence="13">
    <location>
        <begin position="1"/>
        <end position="329"/>
    </location>
</feature>
<organism evidence="15 16">
    <name type="scientific">Anopheles arabiensis</name>
    <name type="common">Mosquito</name>
    <dbReference type="NCBI Taxonomy" id="7173"/>
    <lineage>
        <taxon>Eukaryota</taxon>
        <taxon>Metazoa</taxon>
        <taxon>Ecdysozoa</taxon>
        <taxon>Arthropoda</taxon>
        <taxon>Hexapoda</taxon>
        <taxon>Insecta</taxon>
        <taxon>Pterygota</taxon>
        <taxon>Neoptera</taxon>
        <taxon>Endopterygota</taxon>
        <taxon>Diptera</taxon>
        <taxon>Nematocera</taxon>
        <taxon>Culicoidea</taxon>
        <taxon>Culicidae</taxon>
        <taxon>Anophelinae</taxon>
        <taxon>Anopheles</taxon>
    </lineage>
</organism>
<accession>A0A182I4H9</accession>
<dbReference type="CTD" id="38327"/>
<evidence type="ECO:0000256" key="9">
    <source>
        <dbReference type="ARBA" id="ARBA00060356"/>
    </source>
</evidence>
<keyword evidence="8" id="KW-0539">Nucleus</keyword>
<dbReference type="InterPro" id="IPR013087">
    <property type="entry name" value="Znf_C2H2_type"/>
</dbReference>
<dbReference type="PANTHER" id="PTHR24403:SF106">
    <property type="entry name" value="PR_SET DOMAIN 13"/>
    <property type="match status" value="1"/>
</dbReference>
<evidence type="ECO:0000256" key="10">
    <source>
        <dbReference type="ARBA" id="ARBA00061755"/>
    </source>
</evidence>
<evidence type="ECO:0000256" key="4">
    <source>
        <dbReference type="ARBA" id="ARBA00022737"/>
    </source>
</evidence>
<feature type="compositionally biased region" description="Polar residues" evidence="13">
    <location>
        <begin position="41"/>
        <end position="52"/>
    </location>
</feature>
<dbReference type="InterPro" id="IPR050688">
    <property type="entry name" value="Zinc_finger/UBP_domain"/>
</dbReference>
<feature type="compositionally biased region" description="Basic and acidic residues" evidence="13">
    <location>
        <begin position="149"/>
        <end position="161"/>
    </location>
</feature>
<evidence type="ECO:0000313" key="16">
    <source>
        <dbReference type="Proteomes" id="UP000075840"/>
    </source>
</evidence>
<protein>
    <recommendedName>
        <fullName evidence="11">MOG interacting and ectopic P-granules protein 1</fullName>
    </recommendedName>
    <alternativeName>
        <fullName evidence="12">Nuclear zinc finger protein</fullName>
    </alternativeName>
</protein>
<dbReference type="SMART" id="SM00355">
    <property type="entry name" value="ZnF_C2H2"/>
    <property type="match status" value="7"/>
</dbReference>
<feature type="region of interest" description="Disordered" evidence="13">
    <location>
        <begin position="745"/>
        <end position="789"/>
    </location>
</feature>
<dbReference type="Gene3D" id="3.30.160.60">
    <property type="entry name" value="Classic Zinc Finger"/>
    <property type="match status" value="2"/>
</dbReference>
<evidence type="ECO:0000256" key="5">
    <source>
        <dbReference type="ARBA" id="ARBA00022771"/>
    </source>
</evidence>
<dbReference type="EMBL" id="APCN01002314">
    <property type="status" value="NOT_ANNOTATED_CDS"/>
    <property type="molecule type" value="Genomic_DNA"/>
</dbReference>
<dbReference type="GO" id="GO:0030154">
    <property type="term" value="P:cell differentiation"/>
    <property type="evidence" value="ECO:0007669"/>
    <property type="project" value="UniProtKB-KW"/>
</dbReference>
<keyword evidence="4" id="KW-0677">Repeat</keyword>
<dbReference type="PANTHER" id="PTHR24403">
    <property type="entry name" value="ZINC FINGER PROTEIN"/>
    <property type="match status" value="1"/>
</dbReference>
<feature type="domain" description="C2H2-type" evidence="14">
    <location>
        <begin position="1293"/>
        <end position="1314"/>
    </location>
</feature>
<dbReference type="PROSITE" id="PS00028">
    <property type="entry name" value="ZINC_FINGER_C2H2_1"/>
    <property type="match status" value="3"/>
</dbReference>
<evidence type="ECO:0000256" key="1">
    <source>
        <dbReference type="ARBA" id="ARBA00004123"/>
    </source>
</evidence>
<feature type="compositionally biased region" description="Acidic residues" evidence="13">
    <location>
        <begin position="767"/>
        <end position="785"/>
    </location>
</feature>
<dbReference type="GO" id="GO:0005634">
    <property type="term" value="C:nucleus"/>
    <property type="evidence" value="ECO:0007669"/>
    <property type="project" value="UniProtKB-SubCell"/>
</dbReference>
<evidence type="ECO:0000256" key="6">
    <source>
        <dbReference type="ARBA" id="ARBA00022782"/>
    </source>
</evidence>
<feature type="domain" description="C2H2-type" evidence="14">
    <location>
        <begin position="1404"/>
        <end position="1425"/>
    </location>
</feature>
<dbReference type="GO" id="GO:0008270">
    <property type="term" value="F:zinc ion binding"/>
    <property type="evidence" value="ECO:0007669"/>
    <property type="project" value="UniProtKB-KW"/>
</dbReference>
<dbReference type="VEuPathDB" id="VectorBase:AARA21_003700"/>
<feature type="compositionally biased region" description="Acidic residues" evidence="13">
    <location>
        <begin position="280"/>
        <end position="291"/>
    </location>
</feature>
<feature type="compositionally biased region" description="Acidic residues" evidence="13">
    <location>
        <begin position="58"/>
        <end position="69"/>
    </location>
</feature>
<feature type="compositionally biased region" description="Acidic residues" evidence="13">
    <location>
        <begin position="212"/>
        <end position="225"/>
    </location>
</feature>
<dbReference type="FunFam" id="3.30.160.60:FF:001612">
    <property type="entry name" value="MEP-1, isoform A"/>
    <property type="match status" value="1"/>
</dbReference>
<dbReference type="GeneID" id="120896687"/>
<feature type="compositionally biased region" description="Gly residues" evidence="13">
    <location>
        <begin position="1438"/>
        <end position="1449"/>
    </location>
</feature>
<keyword evidence="5" id="KW-0863">Zinc-finger</keyword>
<feature type="region of interest" description="Disordered" evidence="13">
    <location>
        <begin position="805"/>
        <end position="839"/>
    </location>
</feature>
<feature type="compositionally biased region" description="Low complexity" evidence="13">
    <location>
        <begin position="20"/>
        <end position="33"/>
    </location>
</feature>
<keyword evidence="7" id="KW-0862">Zinc</keyword>
<evidence type="ECO:0000256" key="2">
    <source>
        <dbReference type="ARBA" id="ARBA00022473"/>
    </source>
</evidence>
<sequence>MGEVGANATESTAPPPPPAADSNSNSSSSTSTSEPKENGEVNGTATDKTAVTDNAAVAEEDNDDEEELLHEEADKNGTNSEAANGEKSATEPLANSDVAPSGEKKLHNNAADSLGKKEAAEPTESSSDATDPSSRSGGEGDATEPSKQATEEKKLSTSRESDEIETMDVDEEEEDGDVVAVDAENGTANGSAGGDEEPPVVAAKQQQQQVTEVDDDEPMEVDGGGEQDAAAAAPTNGHKESNADEDGATVRSEKLTSSKTAAEKDKSEPPTHPASKQPADDDAEEEEEDDDKPVSINSDSEGEESPQKRDSGEPVAAADKATKPATNSKLILVDEGGLAKLNEAVPAAAAATVVGGVASAGKKSDTVPSNGVVVDGAAATATRTQNGDCDGDLTILSDKEDDCVVIEDDDGESDASVPAVPANNARRSGSIRATGGRKSDGGVGGGAASLMTGSAINPLAAAAAALQQQQLNQSIVSSMDDDDEDEDDDDDDIEEIIDDPLALGTQATNLSMGGRGYQPNTPVNLKGQKSLLMNNAAGGAAGGKEPTLVIIDTNTMMNNGGGAQRGATNLASAGVTSPNVNSNAANLLAKASSAGILANASASPGAQFNSRSLLNSPGVVGNSPVAAAAGAAMLNQGGMLGKNAAAGSALAPVTPLLPALTDDMFVLEAPSFIVPYIYEKPPADNLRDIVDELEVTIKEMRKKLEESGAVPPAASKQQGGDTAEQVKEDGAKNAATAAAAAAAAASLYGDKESDKSKNNKKRKRNNDDDDDWDELETSTDDEASDEEQKTKVLIKEARADIEAIKEHIISPSDKDDLTGVGGGGGSSGGANGSDPKKSENYFENPLGKFFMNIGINLVQEFVQTDLLRQQKRKRDREGKPSPSTQLAINSLMKNLEQSKENNKPYKFEMKRCEYCPFKSESALVMAHHYETPHMRNFIYKCNFCAYETRPPHDILYHMEAVHNIKGRMEKALSYHHCPNCPFEDNGKSKLARHAVACAKKFRPELNLNPPMDWEPPAKIPRIKPKHGLVGTATAYQAMTAQQQKNIALANQQRLNQQQVASSAVHLQQQQHLSQLQQQQLVGQQHLGLAGTNAAAATLNNVALANLSPAAQAVAIRARAAAAGLGGAGSGGVGGLGAGGAGGGRAPAIIPSPTGITGAGSGVRGAGAVAGLGAGLNATALAASAAAIRNTLAGAGMVIPNNLQLSASALAAAAAAGGFSKYLPNASSMKATKTAQAPSISITPLPRQSASNSSSAAANMSNIAGALSKLQAQGTSAVKPGQNPSGGKMAFVVCEICDGYIKDLDQLRNHMQWIHKVKIHPKMIYNRPPLNCQKCQYRFFTDQGLERHLLGSHGLVTSSMQEAANKGKDAGRCPVCGRVYQWKLLNHVSRDHNMTLKPAHLSYKCTVCTATFGMYKQFESHVYSAHSTVAKKTGEGKGSKGGGGGGGGMGQQQTSSGMGGSGGSSSSGGAGGLRNPFVGGGDSLLKPLKINDEITIIPQPTSNSKMAKTIELESHVID</sequence>
<name>A0A182I4H9_ANOAR</name>
<comment type="function">
    <text evidence="9">Has a broad role in development, specifically in the genetic pathway SynMuvB that negatively regulates specification of the vulval cell fate. Required for fem-3 3'-UTR-mediated repression in the regulation of the sperm/oocyte switch. Acts by regulating the translation of fem-3 mRNA, by binding to its 3'-UTR.</text>
</comment>
<dbReference type="VEuPathDB" id="VectorBase:AARA008476"/>
<feature type="domain" description="C2H2-type" evidence="14">
    <location>
        <begin position="1331"/>
        <end position="1352"/>
    </location>
</feature>
<evidence type="ECO:0000256" key="7">
    <source>
        <dbReference type="ARBA" id="ARBA00022833"/>
    </source>
</evidence>
<evidence type="ECO:0000256" key="11">
    <source>
        <dbReference type="ARBA" id="ARBA00071730"/>
    </source>
</evidence>
<feature type="compositionally biased region" description="Gly residues" evidence="13">
    <location>
        <begin position="1456"/>
        <end position="1475"/>
    </location>
</feature>
<feature type="compositionally biased region" description="Low complexity" evidence="13">
    <location>
        <begin position="122"/>
        <end position="136"/>
    </location>
</feature>
<keyword evidence="16" id="KW-1185">Reference proteome</keyword>
<dbReference type="RefSeq" id="XP_040156945.1">
    <property type="nucleotide sequence ID" value="XM_040301011.1"/>
</dbReference>
<dbReference type="EnsemblMetazoa" id="AARA008476-RA">
    <property type="protein sequence ID" value="AARA008476-PA"/>
    <property type="gene ID" value="AARA008476"/>
</dbReference>